<name>A0ABV0JZS3_9CYAN</name>
<dbReference type="PANTHER" id="PTHR34817">
    <property type="entry name" value="NUCLEOTIDYLTRANSFERASE"/>
    <property type="match status" value="1"/>
</dbReference>
<dbReference type="InterPro" id="IPR018775">
    <property type="entry name" value="RlaP"/>
</dbReference>
<dbReference type="EMBL" id="JAMPKK010000125">
    <property type="protein sequence ID" value="MEP0868161.1"/>
    <property type="molecule type" value="Genomic_DNA"/>
</dbReference>
<dbReference type="RefSeq" id="WP_190425286.1">
    <property type="nucleotide sequence ID" value="NZ_JAMPKK010000125.1"/>
</dbReference>
<reference evidence="1 2" key="1">
    <citation type="submission" date="2022-04" db="EMBL/GenBank/DDBJ databases">
        <title>Positive selection, recombination, and allopatry shape intraspecific diversity of widespread and dominant cyanobacteria.</title>
        <authorList>
            <person name="Wei J."/>
            <person name="Shu W."/>
            <person name="Hu C."/>
        </authorList>
    </citation>
    <scope>NUCLEOTIDE SEQUENCE [LARGE SCALE GENOMIC DNA]</scope>
    <source>
        <strain evidence="1 2">GB2-A5</strain>
    </source>
</reference>
<dbReference type="PANTHER" id="PTHR34817:SF1">
    <property type="entry name" value="NUCLEOTIDYLTRANSFERASE"/>
    <property type="match status" value="1"/>
</dbReference>
<evidence type="ECO:0000313" key="2">
    <source>
        <dbReference type="Proteomes" id="UP001442494"/>
    </source>
</evidence>
<dbReference type="Proteomes" id="UP001442494">
    <property type="component" value="Unassembled WGS sequence"/>
</dbReference>
<protein>
    <submittedName>
        <fullName evidence="1">Nucleotidyltransferase domain-containing protein</fullName>
    </submittedName>
</protein>
<keyword evidence="2" id="KW-1185">Reference proteome</keyword>
<accession>A0ABV0JZS3</accession>
<proteinExistence type="predicted"/>
<organism evidence="1 2">
    <name type="scientific">Funiculus sociatus GB2-A5</name>
    <dbReference type="NCBI Taxonomy" id="2933946"/>
    <lineage>
        <taxon>Bacteria</taxon>
        <taxon>Bacillati</taxon>
        <taxon>Cyanobacteriota</taxon>
        <taxon>Cyanophyceae</taxon>
        <taxon>Coleofasciculales</taxon>
        <taxon>Coleofasciculaceae</taxon>
        <taxon>Funiculus</taxon>
    </lineage>
</organism>
<gene>
    <name evidence="1" type="ORF">NDI37_27385</name>
</gene>
<sequence>MLLTGSRGYGLSTETSDYDYRGIFIATKPYYLGFSQIEQKDKGWAEEPGNFTYLTKDTSIYELKKFLELSADNNPNILELLWFKDYVHITQIGKILKEHKQMFLSKNVKHTYAGYGYAQIKKLESHRRWLLEPPTRKPEPEDFELERNQPLSVGEINSFLEYLYLLIRDRIQFLEEAQQLYNFLTADIDFKGILKQYTLPEETLEYTRQLTNSSPYFLKLLQKSQQYQNACREYDNYQQWKKNRNPERAVMEAKVGYDSKFAMQAIRLLRTGIEILETQKLIVDRRETGDAQELLAIKSGEFSYEEVMAIANALYKRLDEAYAKSSLPRSVDREPINQLCIDLVAMQGW</sequence>
<evidence type="ECO:0000313" key="1">
    <source>
        <dbReference type="EMBL" id="MEP0868161.1"/>
    </source>
</evidence>
<dbReference type="Pfam" id="PF10127">
    <property type="entry name" value="RlaP"/>
    <property type="match status" value="1"/>
</dbReference>
<comment type="caution">
    <text evidence="1">The sequence shown here is derived from an EMBL/GenBank/DDBJ whole genome shotgun (WGS) entry which is preliminary data.</text>
</comment>